<accession>A0ABX9ERS4</accession>
<gene>
    <name evidence="2" type="ORF">AU492_10310</name>
</gene>
<dbReference type="PANTHER" id="PTHR46401">
    <property type="entry name" value="GLYCOSYLTRANSFERASE WBBK-RELATED"/>
    <property type="match status" value="1"/>
</dbReference>
<dbReference type="EMBL" id="LUSW01000021">
    <property type="protein sequence ID" value="RAT33573.1"/>
    <property type="molecule type" value="Genomic_DNA"/>
</dbReference>
<dbReference type="CDD" id="cd03809">
    <property type="entry name" value="GT4_MtfB-like"/>
    <property type="match status" value="1"/>
</dbReference>
<dbReference type="InterPro" id="IPR001296">
    <property type="entry name" value="Glyco_trans_1"/>
</dbReference>
<evidence type="ECO:0000259" key="1">
    <source>
        <dbReference type="Pfam" id="PF00534"/>
    </source>
</evidence>
<dbReference type="SUPFAM" id="SSF53756">
    <property type="entry name" value="UDP-Glycosyltransferase/glycogen phosphorylase"/>
    <property type="match status" value="1"/>
</dbReference>
<dbReference type="GeneID" id="61123149"/>
<dbReference type="RefSeq" id="WP_085687840.1">
    <property type="nucleotide sequence ID" value="NZ_CP065534.1"/>
</dbReference>
<dbReference type="Gene3D" id="3.40.50.2000">
    <property type="entry name" value="Glycogen Phosphorylase B"/>
    <property type="match status" value="1"/>
</dbReference>
<feature type="domain" description="Glycosyl transferase family 1" evidence="1">
    <location>
        <begin position="186"/>
        <end position="339"/>
    </location>
</feature>
<comment type="caution">
    <text evidence="2">The sequence shown here is derived from an EMBL/GenBank/DDBJ whole genome shotgun (WGS) entry which is preliminary data.</text>
</comment>
<name>A0ABX9ERS4_9GAMM</name>
<reference evidence="2 3" key="1">
    <citation type="submission" date="2016-02" db="EMBL/GenBank/DDBJ databases">
        <title>Species-wide whole genome sequencing reveals diversity, host range in Lonsdalea quercina.</title>
        <authorList>
            <person name="Li Y."/>
        </authorList>
    </citation>
    <scope>NUCLEOTIDE SEQUENCE [LARGE SCALE GENOMIC DNA]</scope>
    <source>
        <strain evidence="2 3">CFCC 12721</strain>
    </source>
</reference>
<keyword evidence="3" id="KW-1185">Reference proteome</keyword>
<dbReference type="PANTHER" id="PTHR46401:SF9">
    <property type="entry name" value="MANNOSYLTRANSFERASE A"/>
    <property type="match status" value="1"/>
</dbReference>
<dbReference type="Proteomes" id="UP000250186">
    <property type="component" value="Unassembled WGS sequence"/>
</dbReference>
<organism evidence="2 3">
    <name type="scientific">Lonsdalea populi</name>
    <dbReference type="NCBI Taxonomy" id="1172565"/>
    <lineage>
        <taxon>Bacteria</taxon>
        <taxon>Pseudomonadati</taxon>
        <taxon>Pseudomonadota</taxon>
        <taxon>Gammaproteobacteria</taxon>
        <taxon>Enterobacterales</taxon>
        <taxon>Pectobacteriaceae</taxon>
        <taxon>Lonsdalea</taxon>
    </lineage>
</organism>
<evidence type="ECO:0000313" key="3">
    <source>
        <dbReference type="Proteomes" id="UP000250186"/>
    </source>
</evidence>
<sequence>MKVVFDCTALNNWVGKPTGIQRVINELGVSLVDVMPNAVTVIFDAVGDCYAYCADTRTSGERVFLENGDMIFASGHDWDYPEHFEHICNYVARGIKFGLLIYDIIPIKFPFTYTQEFVARFESWLKRAIQLADVCFTISLSTRKDVLDYAERLGLVINNINILRIGDNIPADVDNVSERVKSKIVEDYILSVGTIEFRKNHITLLNAYRYMIQNLGIDVPKLYIAGRQGLYDAYVRIQVEGDPVLNGKVEILSDLSDSDIGALYASALFTVYPSIYEGWGLPVAESLCYGIPCITSQSSSMLEIAPDLTPFADPLMTNEWVEKMSEWINFPDRLASVREQIKSQYRMVSWHDTACYLRGHLDGTGDQVKDSETGQENSF</sequence>
<protein>
    <recommendedName>
        <fullName evidence="1">Glycosyl transferase family 1 domain-containing protein</fullName>
    </recommendedName>
</protein>
<proteinExistence type="predicted"/>
<dbReference type="Pfam" id="PF00534">
    <property type="entry name" value="Glycos_transf_1"/>
    <property type="match status" value="1"/>
</dbReference>
<evidence type="ECO:0000313" key="2">
    <source>
        <dbReference type="EMBL" id="RAT33573.1"/>
    </source>
</evidence>